<dbReference type="PANTHER" id="PTHR43156:SF2">
    <property type="entry name" value="STAGE II SPORULATION PROTEIN E"/>
    <property type="match status" value="1"/>
</dbReference>
<keyword evidence="5" id="KW-1185">Reference proteome</keyword>
<evidence type="ECO:0000313" key="4">
    <source>
        <dbReference type="EMBL" id="PXY35398.1"/>
    </source>
</evidence>
<dbReference type="Pfam" id="PF07228">
    <property type="entry name" value="SpoIIE"/>
    <property type="match status" value="1"/>
</dbReference>
<keyword evidence="1" id="KW-0378">Hydrolase</keyword>
<dbReference type="EMBL" id="MASU01000005">
    <property type="protein sequence ID" value="PXY35398.1"/>
    <property type="molecule type" value="Genomic_DNA"/>
</dbReference>
<name>A0A318LSU4_9PSEU</name>
<proteinExistence type="predicted"/>
<evidence type="ECO:0000256" key="1">
    <source>
        <dbReference type="ARBA" id="ARBA00022801"/>
    </source>
</evidence>
<accession>A0A318LSU4</accession>
<dbReference type="RefSeq" id="WP_110335393.1">
    <property type="nucleotide sequence ID" value="NZ_MASU01000005.1"/>
</dbReference>
<dbReference type="GO" id="GO:0016791">
    <property type="term" value="F:phosphatase activity"/>
    <property type="evidence" value="ECO:0007669"/>
    <property type="project" value="TreeGrafter"/>
</dbReference>
<dbReference type="InterPro" id="IPR052016">
    <property type="entry name" value="Bact_Sigma-Reg"/>
</dbReference>
<dbReference type="SMART" id="SM00331">
    <property type="entry name" value="PP2C_SIG"/>
    <property type="match status" value="1"/>
</dbReference>
<dbReference type="PANTHER" id="PTHR43156">
    <property type="entry name" value="STAGE II SPORULATION PROTEIN E-RELATED"/>
    <property type="match status" value="1"/>
</dbReference>
<dbReference type="Gene3D" id="3.60.40.10">
    <property type="entry name" value="PPM-type phosphatase domain"/>
    <property type="match status" value="1"/>
</dbReference>
<evidence type="ECO:0000259" key="3">
    <source>
        <dbReference type="SMART" id="SM00331"/>
    </source>
</evidence>
<feature type="domain" description="GAF" evidence="2">
    <location>
        <begin position="37"/>
        <end position="192"/>
    </location>
</feature>
<dbReference type="InterPro" id="IPR003018">
    <property type="entry name" value="GAF"/>
</dbReference>
<sequence>MDTALDHAGEPPSRPAGHRGEAAFLLDASPQLAGSLNVRRIVLNALRLAVPVLGDRAVLALFDGRGVTLSACDTDGAPLPPVLVPRLAEDSALGRIRRAGRPELLHVVPGAGSADGFAGLLPDAGLRASMAGPGPAEVLGVGLTARGSTAGALIAVRGEGQGFTRADLALAEEFARHAAVTLDAARLYEERRHVATTLQASLRPPELPSVPGVRVAARYRTGQERLDIGGDFYDVHGGPGDISVVVGDVCGKGVEAAVLTGKARQTIKTAARFDRSPAAILAALNDVLYADRSDRFVTVACARLRPAPDGAGTLATIAVAGHPPPLVLRRDGTVEEPELAGTLAGVLPDLRYEEAAVLLEPGDAMLLYTDGVYEAHGRDGLFGQDRLRALLPGYAGASPETLCEIVEQRVMEHLDGRGHDDIALLAVRCGE</sequence>
<evidence type="ECO:0000259" key="2">
    <source>
        <dbReference type="SMART" id="SM00065"/>
    </source>
</evidence>
<dbReference type="Gene3D" id="3.30.450.40">
    <property type="match status" value="1"/>
</dbReference>
<dbReference type="Proteomes" id="UP000247892">
    <property type="component" value="Unassembled WGS sequence"/>
</dbReference>
<protein>
    <submittedName>
        <fullName evidence="4">Serine/threonine protein phosphatase</fullName>
    </submittedName>
</protein>
<dbReference type="OrthoDB" id="5241041at2"/>
<gene>
    <name evidence="4" type="ORF">BA062_07600</name>
</gene>
<feature type="domain" description="PPM-type phosphatase" evidence="3">
    <location>
        <begin position="210"/>
        <end position="429"/>
    </location>
</feature>
<dbReference type="SUPFAM" id="SSF81606">
    <property type="entry name" value="PP2C-like"/>
    <property type="match status" value="1"/>
</dbReference>
<dbReference type="AlphaFoldDB" id="A0A318LSU4"/>
<dbReference type="InterPro" id="IPR036457">
    <property type="entry name" value="PPM-type-like_dom_sf"/>
</dbReference>
<dbReference type="InterPro" id="IPR001932">
    <property type="entry name" value="PPM-type_phosphatase-like_dom"/>
</dbReference>
<dbReference type="Pfam" id="PF01590">
    <property type="entry name" value="GAF"/>
    <property type="match status" value="1"/>
</dbReference>
<dbReference type="SMART" id="SM00065">
    <property type="entry name" value="GAF"/>
    <property type="match status" value="1"/>
</dbReference>
<organism evidence="4 5">
    <name type="scientific">Prauserella flavalba</name>
    <dbReference type="NCBI Taxonomy" id="1477506"/>
    <lineage>
        <taxon>Bacteria</taxon>
        <taxon>Bacillati</taxon>
        <taxon>Actinomycetota</taxon>
        <taxon>Actinomycetes</taxon>
        <taxon>Pseudonocardiales</taxon>
        <taxon>Pseudonocardiaceae</taxon>
        <taxon>Prauserella</taxon>
    </lineage>
</organism>
<comment type="caution">
    <text evidence="4">The sequence shown here is derived from an EMBL/GenBank/DDBJ whole genome shotgun (WGS) entry which is preliminary data.</text>
</comment>
<evidence type="ECO:0000313" key="5">
    <source>
        <dbReference type="Proteomes" id="UP000247892"/>
    </source>
</evidence>
<dbReference type="InterPro" id="IPR029016">
    <property type="entry name" value="GAF-like_dom_sf"/>
</dbReference>
<reference evidence="4 5" key="1">
    <citation type="submission" date="2016-07" db="EMBL/GenBank/DDBJ databases">
        <title>Draft genome sequence of Prauserella sp. YIM 121212, isolated from alkaline soil.</title>
        <authorList>
            <person name="Ruckert C."/>
            <person name="Albersmeier A."/>
            <person name="Jiang C.-L."/>
            <person name="Jiang Y."/>
            <person name="Kalinowski J."/>
            <person name="Schneider O."/>
            <person name="Winkler A."/>
            <person name="Zotchev S.B."/>
        </authorList>
    </citation>
    <scope>NUCLEOTIDE SEQUENCE [LARGE SCALE GENOMIC DNA]</scope>
    <source>
        <strain evidence="4 5">YIM 121212</strain>
    </source>
</reference>
<dbReference type="SUPFAM" id="SSF55781">
    <property type="entry name" value="GAF domain-like"/>
    <property type="match status" value="1"/>
</dbReference>